<reference evidence="2" key="1">
    <citation type="submission" date="2021-06" db="EMBL/GenBank/DDBJ databases">
        <authorList>
            <person name="Arsene-Ploetze F."/>
        </authorList>
    </citation>
    <scope>NUCLEOTIDE SEQUENCE</scope>
    <source>
        <strain evidence="2">SBRY1</strain>
    </source>
</reference>
<feature type="compositionally biased region" description="Low complexity" evidence="1">
    <location>
        <begin position="1"/>
        <end position="13"/>
    </location>
</feature>
<feature type="region of interest" description="Disordered" evidence="1">
    <location>
        <begin position="1"/>
        <end position="49"/>
    </location>
</feature>
<dbReference type="Proteomes" id="UP001153328">
    <property type="component" value="Unassembled WGS sequence"/>
</dbReference>
<sequence>MPRARAAAAGALRRVGRYDRSRAPGGAGPQAPPRGRTAAPRGRYSRRGLTAAPHVLPARCALGAVRSGQEVRRGRRREQVSRGQRARSKSMAL</sequence>
<evidence type="ECO:0000313" key="2">
    <source>
        <dbReference type="EMBL" id="CAG7602824.1"/>
    </source>
</evidence>
<dbReference type="AlphaFoldDB" id="A0A9W4GW67"/>
<keyword evidence="3" id="KW-1185">Reference proteome</keyword>
<accession>A0A9W4GW67</accession>
<protein>
    <submittedName>
        <fullName evidence="2">Uncharacterized protein</fullName>
    </submittedName>
</protein>
<proteinExistence type="predicted"/>
<feature type="compositionally biased region" description="Basic and acidic residues" evidence="1">
    <location>
        <begin position="69"/>
        <end position="80"/>
    </location>
</feature>
<feature type="compositionally biased region" description="Basic residues" evidence="1">
    <location>
        <begin position="84"/>
        <end position="93"/>
    </location>
</feature>
<gene>
    <name evidence="2" type="ORF">SBRY_10563</name>
</gene>
<dbReference type="EMBL" id="CAJVAX010000001">
    <property type="protein sequence ID" value="CAG7602824.1"/>
    <property type="molecule type" value="Genomic_DNA"/>
</dbReference>
<name>A0A9W4GW67_9ACTN</name>
<evidence type="ECO:0000256" key="1">
    <source>
        <dbReference type="SAM" id="MobiDB-lite"/>
    </source>
</evidence>
<evidence type="ECO:0000313" key="3">
    <source>
        <dbReference type="Proteomes" id="UP001153328"/>
    </source>
</evidence>
<feature type="region of interest" description="Disordered" evidence="1">
    <location>
        <begin position="66"/>
        <end position="93"/>
    </location>
</feature>
<comment type="caution">
    <text evidence="2">The sequence shown here is derived from an EMBL/GenBank/DDBJ whole genome shotgun (WGS) entry which is preliminary data.</text>
</comment>
<feature type="compositionally biased region" description="Low complexity" evidence="1">
    <location>
        <begin position="33"/>
        <end position="42"/>
    </location>
</feature>
<organism evidence="2 3">
    <name type="scientific">Actinacidiphila bryophytorum</name>
    <dbReference type="NCBI Taxonomy" id="1436133"/>
    <lineage>
        <taxon>Bacteria</taxon>
        <taxon>Bacillati</taxon>
        <taxon>Actinomycetota</taxon>
        <taxon>Actinomycetes</taxon>
        <taxon>Kitasatosporales</taxon>
        <taxon>Streptomycetaceae</taxon>
        <taxon>Actinacidiphila</taxon>
    </lineage>
</organism>